<protein>
    <submittedName>
        <fullName evidence="2">Uncharacterized protein</fullName>
    </submittedName>
</protein>
<dbReference type="EMBL" id="JAIWYP010000006">
    <property type="protein sequence ID" value="KAH3810212.1"/>
    <property type="molecule type" value="Genomic_DNA"/>
</dbReference>
<comment type="caution">
    <text evidence="2">The sequence shown here is derived from an EMBL/GenBank/DDBJ whole genome shotgun (WGS) entry which is preliminary data.</text>
</comment>
<sequence length="84" mass="9255">MGCSTKFLYPFLDISHAVFSYCRLPFPSAKDAVLDCAHEHPTKRLNPVKACRVPQSPGIPSLRRHSPGLYRHQTPGRAAADAPV</sequence>
<accession>A0A9D4GA33</accession>
<reference evidence="2" key="2">
    <citation type="submission" date="2020-11" db="EMBL/GenBank/DDBJ databases">
        <authorList>
            <person name="McCartney M.A."/>
            <person name="Auch B."/>
            <person name="Kono T."/>
            <person name="Mallez S."/>
            <person name="Becker A."/>
            <person name="Gohl D.M."/>
            <person name="Silverstein K.A.T."/>
            <person name="Koren S."/>
            <person name="Bechman K.B."/>
            <person name="Herman A."/>
            <person name="Abrahante J.E."/>
            <person name="Garbe J."/>
        </authorList>
    </citation>
    <scope>NUCLEOTIDE SEQUENCE</scope>
    <source>
        <strain evidence="2">Duluth1</strain>
        <tissue evidence="2">Whole animal</tissue>
    </source>
</reference>
<evidence type="ECO:0000256" key="1">
    <source>
        <dbReference type="SAM" id="MobiDB-lite"/>
    </source>
</evidence>
<reference evidence="2" key="1">
    <citation type="journal article" date="2019" name="bioRxiv">
        <title>The Genome of the Zebra Mussel, Dreissena polymorpha: A Resource for Invasive Species Research.</title>
        <authorList>
            <person name="McCartney M.A."/>
            <person name="Auch B."/>
            <person name="Kono T."/>
            <person name="Mallez S."/>
            <person name="Zhang Y."/>
            <person name="Obille A."/>
            <person name="Becker A."/>
            <person name="Abrahante J.E."/>
            <person name="Garbe J."/>
            <person name="Badalamenti J.P."/>
            <person name="Herman A."/>
            <person name="Mangelson H."/>
            <person name="Liachko I."/>
            <person name="Sullivan S."/>
            <person name="Sone E.D."/>
            <person name="Koren S."/>
            <person name="Silverstein K.A.T."/>
            <person name="Beckman K.B."/>
            <person name="Gohl D.M."/>
        </authorList>
    </citation>
    <scope>NUCLEOTIDE SEQUENCE</scope>
    <source>
        <strain evidence="2">Duluth1</strain>
        <tissue evidence="2">Whole animal</tissue>
    </source>
</reference>
<name>A0A9D4GA33_DREPO</name>
<dbReference type="AlphaFoldDB" id="A0A9D4GA33"/>
<dbReference type="Proteomes" id="UP000828390">
    <property type="component" value="Unassembled WGS sequence"/>
</dbReference>
<proteinExistence type="predicted"/>
<gene>
    <name evidence="2" type="ORF">DPMN_138601</name>
</gene>
<evidence type="ECO:0000313" key="2">
    <source>
        <dbReference type="EMBL" id="KAH3810212.1"/>
    </source>
</evidence>
<organism evidence="2 3">
    <name type="scientific">Dreissena polymorpha</name>
    <name type="common">Zebra mussel</name>
    <name type="synonym">Mytilus polymorpha</name>
    <dbReference type="NCBI Taxonomy" id="45954"/>
    <lineage>
        <taxon>Eukaryota</taxon>
        <taxon>Metazoa</taxon>
        <taxon>Spiralia</taxon>
        <taxon>Lophotrochozoa</taxon>
        <taxon>Mollusca</taxon>
        <taxon>Bivalvia</taxon>
        <taxon>Autobranchia</taxon>
        <taxon>Heteroconchia</taxon>
        <taxon>Euheterodonta</taxon>
        <taxon>Imparidentia</taxon>
        <taxon>Neoheterodontei</taxon>
        <taxon>Myida</taxon>
        <taxon>Dreissenoidea</taxon>
        <taxon>Dreissenidae</taxon>
        <taxon>Dreissena</taxon>
    </lineage>
</organism>
<keyword evidence="3" id="KW-1185">Reference proteome</keyword>
<evidence type="ECO:0000313" key="3">
    <source>
        <dbReference type="Proteomes" id="UP000828390"/>
    </source>
</evidence>
<feature type="region of interest" description="Disordered" evidence="1">
    <location>
        <begin position="54"/>
        <end position="84"/>
    </location>
</feature>